<evidence type="ECO:0000256" key="4">
    <source>
        <dbReference type="ARBA" id="ARBA00022989"/>
    </source>
</evidence>
<evidence type="ECO:0000256" key="2">
    <source>
        <dbReference type="ARBA" id="ARBA00007165"/>
    </source>
</evidence>
<organism evidence="8 9">
    <name type="scientific">Brevibacterium daeguense</name>
    <dbReference type="NCBI Taxonomy" id="909936"/>
    <lineage>
        <taxon>Bacteria</taxon>
        <taxon>Bacillati</taxon>
        <taxon>Actinomycetota</taxon>
        <taxon>Actinomycetes</taxon>
        <taxon>Micrococcales</taxon>
        <taxon>Brevibacteriaceae</taxon>
        <taxon>Brevibacterium</taxon>
    </lineage>
</organism>
<dbReference type="InterPro" id="IPR002994">
    <property type="entry name" value="Surf1/Shy1"/>
</dbReference>
<keyword evidence="6" id="KW-1003">Cell membrane</keyword>
<dbReference type="PROSITE" id="PS50895">
    <property type="entry name" value="SURF1"/>
    <property type="match status" value="1"/>
</dbReference>
<evidence type="ECO:0000256" key="1">
    <source>
        <dbReference type="ARBA" id="ARBA00004370"/>
    </source>
</evidence>
<keyword evidence="5 6" id="KW-0472">Membrane</keyword>
<accession>A0ABP8ENC6</accession>
<comment type="similarity">
    <text evidence="2 6">Belongs to the SURF1 family.</text>
</comment>
<keyword evidence="9" id="KW-1185">Reference proteome</keyword>
<dbReference type="CDD" id="cd06662">
    <property type="entry name" value="SURF1"/>
    <property type="match status" value="1"/>
</dbReference>
<evidence type="ECO:0000256" key="3">
    <source>
        <dbReference type="ARBA" id="ARBA00022692"/>
    </source>
</evidence>
<evidence type="ECO:0000256" key="5">
    <source>
        <dbReference type="ARBA" id="ARBA00023136"/>
    </source>
</evidence>
<name>A0ABP8ENC6_9MICO</name>
<feature type="region of interest" description="Disordered" evidence="7">
    <location>
        <begin position="273"/>
        <end position="316"/>
    </location>
</feature>
<gene>
    <name evidence="8" type="ORF">GCM10022261_30230</name>
</gene>
<comment type="caution">
    <text evidence="8">The sequence shown here is derived from an EMBL/GenBank/DDBJ whole genome shotgun (WGS) entry which is preliminary data.</text>
</comment>
<proteinExistence type="inferred from homology"/>
<dbReference type="EMBL" id="BAABAZ010000012">
    <property type="protein sequence ID" value="GAA4285492.1"/>
    <property type="molecule type" value="Genomic_DNA"/>
</dbReference>
<feature type="transmembrane region" description="Helical" evidence="6">
    <location>
        <begin position="219"/>
        <end position="238"/>
    </location>
</feature>
<reference evidence="9" key="1">
    <citation type="journal article" date="2019" name="Int. J. Syst. Evol. Microbiol.">
        <title>The Global Catalogue of Microorganisms (GCM) 10K type strain sequencing project: providing services to taxonomists for standard genome sequencing and annotation.</title>
        <authorList>
            <consortium name="The Broad Institute Genomics Platform"/>
            <consortium name="The Broad Institute Genome Sequencing Center for Infectious Disease"/>
            <person name="Wu L."/>
            <person name="Ma J."/>
        </authorList>
    </citation>
    <scope>NUCLEOTIDE SEQUENCE [LARGE SCALE GENOMIC DNA]</scope>
    <source>
        <strain evidence="9">JCM 17458</strain>
    </source>
</reference>
<keyword evidence="4 6" id="KW-1133">Transmembrane helix</keyword>
<feature type="transmembrane region" description="Helical" evidence="6">
    <location>
        <begin position="103"/>
        <end position="126"/>
    </location>
</feature>
<sequence length="316" mass="34540">MAGGGYRFIFSARWLRYIALAILATAVCLLLADWQDRRRAQRNAEIERIETNYYGDVQPLDSVLDSPTDELDADSEWTRVSMTGSYDEDATVLARNRTQRDQAGFYVVVPFVTDSGATIAVARGWIPTSDTGTVPGASAIPSPPPGRTTVEMWLRPKQDGSGDDNPPGLIRAIDPAVIPGMEQPFTEVYGQLAAEDPEAAEEITAILPPSTDPGSHLSYTFQWIVFGIMILGGVVYAARREKKAYDAQAAREQGTRPEPVEYVVVDKDVLKQGGKTAARTGSTASRYGTGPTARPSRRRKPTEEELEDSLLDAQGW</sequence>
<keyword evidence="3 6" id="KW-0812">Transmembrane</keyword>
<dbReference type="RefSeq" id="WP_236863325.1">
    <property type="nucleotide sequence ID" value="NZ_BAABAZ010000012.1"/>
</dbReference>
<evidence type="ECO:0000313" key="9">
    <source>
        <dbReference type="Proteomes" id="UP001501586"/>
    </source>
</evidence>
<comment type="subcellular location">
    <subcellularLocation>
        <location evidence="6">Cell membrane</location>
        <topology evidence="6">Multi-pass membrane protein</topology>
    </subcellularLocation>
    <subcellularLocation>
        <location evidence="1">Membrane</location>
    </subcellularLocation>
</comment>
<dbReference type="PANTHER" id="PTHR23427:SF2">
    <property type="entry name" value="SURFEIT LOCUS PROTEIN 1"/>
    <property type="match status" value="1"/>
</dbReference>
<evidence type="ECO:0000313" key="8">
    <source>
        <dbReference type="EMBL" id="GAA4285492.1"/>
    </source>
</evidence>
<feature type="transmembrane region" description="Helical" evidence="6">
    <location>
        <begin position="14"/>
        <end position="32"/>
    </location>
</feature>
<dbReference type="PANTHER" id="PTHR23427">
    <property type="entry name" value="SURFEIT LOCUS PROTEIN"/>
    <property type="match status" value="1"/>
</dbReference>
<dbReference type="Pfam" id="PF02104">
    <property type="entry name" value="SURF1"/>
    <property type="match status" value="1"/>
</dbReference>
<protein>
    <recommendedName>
        <fullName evidence="6">SURF1-like protein</fullName>
    </recommendedName>
</protein>
<evidence type="ECO:0000256" key="6">
    <source>
        <dbReference type="RuleBase" id="RU363076"/>
    </source>
</evidence>
<dbReference type="Proteomes" id="UP001501586">
    <property type="component" value="Unassembled WGS sequence"/>
</dbReference>
<evidence type="ECO:0000256" key="7">
    <source>
        <dbReference type="SAM" id="MobiDB-lite"/>
    </source>
</evidence>
<dbReference type="InterPro" id="IPR045214">
    <property type="entry name" value="Surf1/Surf4"/>
</dbReference>